<dbReference type="RefSeq" id="WP_390321118.1">
    <property type="nucleotide sequence ID" value="NZ_JBHSPB010000032.1"/>
</dbReference>
<gene>
    <name evidence="2" type="ORF">ACFP1Z_31320</name>
</gene>
<keyword evidence="1" id="KW-1133">Transmembrane helix</keyword>
<feature type="transmembrane region" description="Helical" evidence="1">
    <location>
        <begin position="54"/>
        <end position="72"/>
    </location>
</feature>
<reference evidence="3" key="1">
    <citation type="journal article" date="2019" name="Int. J. Syst. Evol. Microbiol.">
        <title>The Global Catalogue of Microorganisms (GCM) 10K type strain sequencing project: providing services to taxonomists for standard genome sequencing and annotation.</title>
        <authorList>
            <consortium name="The Broad Institute Genomics Platform"/>
            <consortium name="The Broad Institute Genome Sequencing Center for Infectious Disease"/>
            <person name="Wu L."/>
            <person name="Ma J."/>
        </authorList>
    </citation>
    <scope>NUCLEOTIDE SEQUENCE [LARGE SCALE GENOMIC DNA]</scope>
    <source>
        <strain evidence="3">CGMCC 4.7304</strain>
    </source>
</reference>
<name>A0ABW0Z940_9ACTN</name>
<keyword evidence="1" id="KW-0472">Membrane</keyword>
<evidence type="ECO:0000313" key="2">
    <source>
        <dbReference type="EMBL" id="MFC5724652.1"/>
    </source>
</evidence>
<protein>
    <recommendedName>
        <fullName evidence="4">RDD domain-containing protein</fullName>
    </recommendedName>
</protein>
<dbReference type="EMBL" id="JBHSPB010000032">
    <property type="protein sequence ID" value="MFC5724652.1"/>
    <property type="molecule type" value="Genomic_DNA"/>
</dbReference>
<proteinExistence type="predicted"/>
<evidence type="ECO:0008006" key="4">
    <source>
        <dbReference type="Google" id="ProtNLM"/>
    </source>
</evidence>
<keyword evidence="3" id="KW-1185">Reference proteome</keyword>
<evidence type="ECO:0000256" key="1">
    <source>
        <dbReference type="SAM" id="Phobius"/>
    </source>
</evidence>
<evidence type="ECO:0000313" key="3">
    <source>
        <dbReference type="Proteomes" id="UP001596083"/>
    </source>
</evidence>
<sequence>MSRRRRVAAVLIDVLLLAELWCVVSSSVLARAADAAERAEAAHRSGLVPWPVELVPSLVVAVVVAVLYFGTLRGATLGMRALGAVRSRAVGEEG</sequence>
<organism evidence="2 3">
    <name type="scientific">Streptomyces gamaensis</name>
    <dbReference type="NCBI Taxonomy" id="1763542"/>
    <lineage>
        <taxon>Bacteria</taxon>
        <taxon>Bacillati</taxon>
        <taxon>Actinomycetota</taxon>
        <taxon>Actinomycetes</taxon>
        <taxon>Kitasatosporales</taxon>
        <taxon>Streptomycetaceae</taxon>
        <taxon>Streptomyces</taxon>
    </lineage>
</organism>
<dbReference type="Proteomes" id="UP001596083">
    <property type="component" value="Unassembled WGS sequence"/>
</dbReference>
<keyword evidence="1" id="KW-0812">Transmembrane</keyword>
<accession>A0ABW0Z940</accession>
<comment type="caution">
    <text evidence="2">The sequence shown here is derived from an EMBL/GenBank/DDBJ whole genome shotgun (WGS) entry which is preliminary data.</text>
</comment>